<dbReference type="PRINTS" id="PR00080">
    <property type="entry name" value="SDRFAMILY"/>
</dbReference>
<evidence type="ECO:0000313" key="4">
    <source>
        <dbReference type="Proteomes" id="UP001183420"/>
    </source>
</evidence>
<dbReference type="PANTHER" id="PTHR42760:SF78">
    <property type="entry name" value="3-OXOACYL-[ACYL-CARRIER-PROTEIN] REDUCTASE [NADH]"/>
    <property type="match status" value="1"/>
</dbReference>
<dbReference type="SMART" id="SM00822">
    <property type="entry name" value="PKS_KR"/>
    <property type="match status" value="1"/>
</dbReference>
<comment type="similarity">
    <text evidence="1">Belongs to the short-chain dehydrogenases/reductases (SDR) family.</text>
</comment>
<dbReference type="NCBIfam" id="NF006110">
    <property type="entry name" value="PRK08261.1"/>
    <property type="match status" value="1"/>
</dbReference>
<dbReference type="InterPro" id="IPR036291">
    <property type="entry name" value="NAD(P)-bd_dom_sf"/>
</dbReference>
<dbReference type="EMBL" id="JAVREM010000002">
    <property type="protein sequence ID" value="MDT0317196.1"/>
    <property type="molecule type" value="Genomic_DNA"/>
</dbReference>
<dbReference type="Gene3D" id="3.40.50.720">
    <property type="entry name" value="NAD(P)-binding Rossmann-like Domain"/>
    <property type="match status" value="2"/>
</dbReference>
<dbReference type="Pfam" id="PF13561">
    <property type="entry name" value="adh_short_C2"/>
    <property type="match status" value="1"/>
</dbReference>
<dbReference type="EC" id="1.1.1.100" evidence="3"/>
<keyword evidence="3" id="KW-0560">Oxidoreductase</keyword>
<dbReference type="PRINTS" id="PR00081">
    <property type="entry name" value="GDHRDH"/>
</dbReference>
<dbReference type="InterPro" id="IPR057326">
    <property type="entry name" value="KR_dom"/>
</dbReference>
<keyword evidence="4" id="KW-1185">Reference proteome</keyword>
<accession>A0ABU2LHY0</accession>
<name>A0ABU2LHY0_9ACTN</name>
<protein>
    <submittedName>
        <fullName evidence="3">3-oxoacyl-ACP reductase</fullName>
        <ecNumber evidence="3">1.1.1.100</ecNumber>
    </submittedName>
</protein>
<dbReference type="RefSeq" id="WP_311595052.1">
    <property type="nucleotide sequence ID" value="NZ_JAVREM010000002.1"/>
</dbReference>
<gene>
    <name evidence="3" type="ORF">RNC47_02450</name>
</gene>
<proteinExistence type="inferred from homology"/>
<sequence>MADRYLSFATSRVGAALVGRLGLPSPARLVRHRPGLPVARGPVLLGESDGGRLGTALRAALDSCGAELVPHAEAPAALVFDATGIRETGRLDQLHAFLHPRIRALAPCGRLLVLGTPPELAASPGESAAQRALDGFVRSAAKELRAGATAHLLLVAPGAEDAIESTVRFALSARSAYVSGQAVRIGPGRRATVPEDWERPLAGRTALVTGAARGIGATVAEVLHRDGARVIGVDVPAMGAELRATMRPLAGTAVELDITAADAPDRLAERVAGLDILVHNAGITRDRTLGRMAADRWRAVLDVNLVAVERLTERLAPALPEGGRIVFTSSISGIAGNVGQTNYAASKAGLIGLTQALAPVLADRAVTVNAVAPGFIETRMTAAVPFPVRAAGRRLNSLSQGGLPVDVAEAVAYLASPGSGAVTGQLLRVCGQALLGA</sequence>
<feature type="domain" description="Ketoreductase" evidence="2">
    <location>
        <begin position="204"/>
        <end position="374"/>
    </location>
</feature>
<dbReference type="PANTHER" id="PTHR42760">
    <property type="entry name" value="SHORT-CHAIN DEHYDROGENASES/REDUCTASES FAMILY MEMBER"/>
    <property type="match status" value="1"/>
</dbReference>
<dbReference type="GO" id="GO:0004316">
    <property type="term" value="F:3-oxoacyl-[acyl-carrier-protein] reductase (NADPH) activity"/>
    <property type="evidence" value="ECO:0007669"/>
    <property type="project" value="UniProtKB-EC"/>
</dbReference>
<evidence type="ECO:0000259" key="2">
    <source>
        <dbReference type="SMART" id="SM00822"/>
    </source>
</evidence>
<comment type="caution">
    <text evidence="3">The sequence shown here is derived from an EMBL/GenBank/DDBJ whole genome shotgun (WGS) entry which is preliminary data.</text>
</comment>
<dbReference type="InterPro" id="IPR020904">
    <property type="entry name" value="Sc_DH/Rdtase_CS"/>
</dbReference>
<evidence type="ECO:0000313" key="3">
    <source>
        <dbReference type="EMBL" id="MDT0317196.1"/>
    </source>
</evidence>
<evidence type="ECO:0000256" key="1">
    <source>
        <dbReference type="ARBA" id="ARBA00006484"/>
    </source>
</evidence>
<organism evidence="3 4">
    <name type="scientific">Streptomyces millisiae</name>
    <dbReference type="NCBI Taxonomy" id="3075542"/>
    <lineage>
        <taxon>Bacteria</taxon>
        <taxon>Bacillati</taxon>
        <taxon>Actinomycetota</taxon>
        <taxon>Actinomycetes</taxon>
        <taxon>Kitasatosporales</taxon>
        <taxon>Streptomycetaceae</taxon>
        <taxon>Streptomyces</taxon>
    </lineage>
</organism>
<dbReference type="SUPFAM" id="SSF51735">
    <property type="entry name" value="NAD(P)-binding Rossmann-fold domains"/>
    <property type="match status" value="1"/>
</dbReference>
<dbReference type="PROSITE" id="PS00061">
    <property type="entry name" value="ADH_SHORT"/>
    <property type="match status" value="1"/>
</dbReference>
<reference evidence="4" key="1">
    <citation type="submission" date="2023-07" db="EMBL/GenBank/DDBJ databases">
        <title>30 novel species of actinomycetes from the DSMZ collection.</title>
        <authorList>
            <person name="Nouioui I."/>
        </authorList>
    </citation>
    <scope>NUCLEOTIDE SEQUENCE [LARGE SCALE GENOMIC DNA]</scope>
    <source>
        <strain evidence="4">DSM 44918</strain>
    </source>
</reference>
<dbReference type="InterPro" id="IPR002347">
    <property type="entry name" value="SDR_fam"/>
</dbReference>
<dbReference type="Proteomes" id="UP001183420">
    <property type="component" value="Unassembled WGS sequence"/>
</dbReference>